<feature type="compositionally biased region" description="Low complexity" evidence="1">
    <location>
        <begin position="30"/>
        <end position="42"/>
    </location>
</feature>
<organism evidence="2 3">
    <name type="scientific">Rhododendron griersonianum</name>
    <dbReference type="NCBI Taxonomy" id="479676"/>
    <lineage>
        <taxon>Eukaryota</taxon>
        <taxon>Viridiplantae</taxon>
        <taxon>Streptophyta</taxon>
        <taxon>Embryophyta</taxon>
        <taxon>Tracheophyta</taxon>
        <taxon>Spermatophyta</taxon>
        <taxon>Magnoliopsida</taxon>
        <taxon>eudicotyledons</taxon>
        <taxon>Gunneridae</taxon>
        <taxon>Pentapetalae</taxon>
        <taxon>asterids</taxon>
        <taxon>Ericales</taxon>
        <taxon>Ericaceae</taxon>
        <taxon>Ericoideae</taxon>
        <taxon>Rhodoreae</taxon>
        <taxon>Rhododendron</taxon>
    </lineage>
</organism>
<proteinExistence type="predicted"/>
<dbReference type="Proteomes" id="UP000823749">
    <property type="component" value="Chromosome 10"/>
</dbReference>
<feature type="region of interest" description="Disordered" evidence="1">
    <location>
        <begin position="1"/>
        <end position="59"/>
    </location>
</feature>
<protein>
    <submittedName>
        <fullName evidence="2">Uncharacterized protein</fullName>
    </submittedName>
</protein>
<evidence type="ECO:0000256" key="1">
    <source>
        <dbReference type="SAM" id="MobiDB-lite"/>
    </source>
</evidence>
<dbReference type="AlphaFoldDB" id="A0AAV6IEP9"/>
<evidence type="ECO:0000313" key="2">
    <source>
        <dbReference type="EMBL" id="KAG5527157.1"/>
    </source>
</evidence>
<evidence type="ECO:0000313" key="3">
    <source>
        <dbReference type="Proteomes" id="UP000823749"/>
    </source>
</evidence>
<gene>
    <name evidence="2" type="ORF">RHGRI_028165</name>
</gene>
<accession>A0AAV6IEP9</accession>
<reference evidence="2" key="1">
    <citation type="submission" date="2020-08" db="EMBL/GenBank/DDBJ databases">
        <title>Plant Genome Project.</title>
        <authorList>
            <person name="Zhang R.-G."/>
        </authorList>
    </citation>
    <scope>NUCLEOTIDE SEQUENCE</scope>
    <source>
        <strain evidence="2">WSP0</strain>
        <tissue evidence="2">Leaf</tissue>
    </source>
</reference>
<dbReference type="EMBL" id="JACTNZ010000010">
    <property type="protein sequence ID" value="KAG5527157.1"/>
    <property type="molecule type" value="Genomic_DNA"/>
</dbReference>
<keyword evidence="3" id="KW-1185">Reference proteome</keyword>
<sequence length="182" mass="21018">MATVEFDEDEWEPFNDDGFICKRKKRPRLEPTTTTTTTTSSSAPPPPDPAAERRNRRERKKRALIKLREKYQKEIDQWEHLSNALKALQEKALTTQQRQEWNEEETTSPCDLGVDVPQPSGRQLDELIVRVEAEEEIIQDVSNLCDMAEAICNVQEEFMKQSLVDLPVWGSPRELMASLCDE</sequence>
<dbReference type="PANTHER" id="PTHR35737">
    <property type="entry name" value="CRYPTIC LOCI REGULATOR"/>
    <property type="match status" value="1"/>
</dbReference>
<comment type="caution">
    <text evidence="2">The sequence shown here is derived from an EMBL/GenBank/DDBJ whole genome shotgun (WGS) entry which is preliminary data.</text>
</comment>
<feature type="compositionally biased region" description="Acidic residues" evidence="1">
    <location>
        <begin position="1"/>
        <end position="15"/>
    </location>
</feature>
<dbReference type="PANTHER" id="PTHR35737:SF1">
    <property type="entry name" value="CRYPTIC LOCI REGULATOR"/>
    <property type="match status" value="1"/>
</dbReference>
<name>A0AAV6IEP9_9ERIC</name>